<dbReference type="Proteomes" id="UP001497680">
    <property type="component" value="Unassembled WGS sequence"/>
</dbReference>
<keyword evidence="2" id="KW-1185">Reference proteome</keyword>
<proteinExistence type="predicted"/>
<dbReference type="EMBL" id="MU394291">
    <property type="protein sequence ID" value="KAI6090273.1"/>
    <property type="molecule type" value="Genomic_DNA"/>
</dbReference>
<name>A0ACC0DC95_9PEZI</name>
<protein>
    <submittedName>
        <fullName evidence="1">NmrA-like family protein</fullName>
    </submittedName>
</protein>
<gene>
    <name evidence="1" type="ORF">F4821DRAFT_28295</name>
</gene>
<organism evidence="1 2">
    <name type="scientific">Hypoxylon rubiginosum</name>
    <dbReference type="NCBI Taxonomy" id="110542"/>
    <lineage>
        <taxon>Eukaryota</taxon>
        <taxon>Fungi</taxon>
        <taxon>Dikarya</taxon>
        <taxon>Ascomycota</taxon>
        <taxon>Pezizomycotina</taxon>
        <taxon>Sordariomycetes</taxon>
        <taxon>Xylariomycetidae</taxon>
        <taxon>Xylariales</taxon>
        <taxon>Hypoxylaceae</taxon>
        <taxon>Hypoxylon</taxon>
    </lineage>
</organism>
<evidence type="ECO:0000313" key="2">
    <source>
        <dbReference type="Proteomes" id="UP001497680"/>
    </source>
</evidence>
<sequence length="327" mass="36700">MVVVVVAGGTGDLGRLIVDSLLERGQHEVYVFSRRIPEVASTRLSPISGKAYNPIIQTDYSSVEELVRHLTDRNVHTVICTLAIDFESASNAQIQLIRAAEKAASVKRFIPSEFNVDYDLGDDILPYPDKRLHAAARRELEKTNLEFAYIYPGMFMDYYGMPYIETHLRPLPGWFDEASNTVQITGDGNTYCVFSHTKDVARYTALALELDKWPRVLKIIASRLTENQLAAVLEKNLNRKLNIEYGSVEYIRSNRTTLLKPDDPIAAHFPGGAEQLSALMADLGLSMALGAYDFARIEGLDLVKAFEGKTEPPLRIEQLMEMAWKGR</sequence>
<evidence type="ECO:0000313" key="1">
    <source>
        <dbReference type="EMBL" id="KAI6090273.1"/>
    </source>
</evidence>
<reference evidence="1 2" key="1">
    <citation type="journal article" date="2022" name="New Phytol.">
        <title>Ecological generalism drives hyperdiversity of secondary metabolite gene clusters in xylarialean endophytes.</title>
        <authorList>
            <person name="Franco M.E.E."/>
            <person name="Wisecaver J.H."/>
            <person name="Arnold A.E."/>
            <person name="Ju Y.M."/>
            <person name="Slot J.C."/>
            <person name="Ahrendt S."/>
            <person name="Moore L.P."/>
            <person name="Eastman K.E."/>
            <person name="Scott K."/>
            <person name="Konkel Z."/>
            <person name="Mondo S.J."/>
            <person name="Kuo A."/>
            <person name="Hayes R.D."/>
            <person name="Haridas S."/>
            <person name="Andreopoulos B."/>
            <person name="Riley R."/>
            <person name="LaButti K."/>
            <person name="Pangilinan J."/>
            <person name="Lipzen A."/>
            <person name="Amirebrahimi M."/>
            <person name="Yan J."/>
            <person name="Adam C."/>
            <person name="Keymanesh K."/>
            <person name="Ng V."/>
            <person name="Louie K."/>
            <person name="Northen T."/>
            <person name="Drula E."/>
            <person name="Henrissat B."/>
            <person name="Hsieh H.M."/>
            <person name="Youens-Clark K."/>
            <person name="Lutzoni F."/>
            <person name="Miadlikowska J."/>
            <person name="Eastwood D.C."/>
            <person name="Hamelin R.C."/>
            <person name="Grigoriev I.V."/>
            <person name="U'Ren J.M."/>
        </authorList>
    </citation>
    <scope>NUCLEOTIDE SEQUENCE [LARGE SCALE GENOMIC DNA]</scope>
    <source>
        <strain evidence="1 2">ER1909</strain>
    </source>
</reference>
<comment type="caution">
    <text evidence="1">The sequence shown here is derived from an EMBL/GenBank/DDBJ whole genome shotgun (WGS) entry which is preliminary data.</text>
</comment>
<accession>A0ACC0DC95</accession>